<dbReference type="PANTHER" id="PTHR16222">
    <property type="entry name" value="ADP-RIBOSYLGLYCOHYDROLASE"/>
    <property type="match status" value="1"/>
</dbReference>
<dbReference type="InterPro" id="IPR005502">
    <property type="entry name" value="Ribosyl_crysJ1"/>
</dbReference>
<feature type="binding site" evidence="3">
    <location>
        <position position="41"/>
    </location>
    <ligand>
        <name>Mg(2+)</name>
        <dbReference type="ChEBI" id="CHEBI:18420"/>
        <label>1</label>
    </ligand>
</feature>
<dbReference type="InterPro" id="IPR050792">
    <property type="entry name" value="ADP-ribosylglycohydrolase"/>
</dbReference>
<dbReference type="Proteomes" id="UP000505377">
    <property type="component" value="Chromosome"/>
</dbReference>
<keyword evidence="3" id="KW-0479">Metal-binding</keyword>
<evidence type="ECO:0000313" key="4">
    <source>
        <dbReference type="EMBL" id="QJY50739.1"/>
    </source>
</evidence>
<feature type="binding site" evidence="3">
    <location>
        <position position="254"/>
    </location>
    <ligand>
        <name>Mg(2+)</name>
        <dbReference type="ChEBI" id="CHEBI:18420"/>
        <label>1</label>
    </ligand>
</feature>
<dbReference type="PANTHER" id="PTHR16222:SF24">
    <property type="entry name" value="ADP-RIBOSYLHYDROLASE ARH3"/>
    <property type="match status" value="1"/>
</dbReference>
<keyword evidence="2 4" id="KW-0378">Hydrolase</keyword>
<name>A0A6M6JVZ6_9PSEU</name>
<dbReference type="KEGG" id="pbro:HOP40_18935"/>
<dbReference type="InterPro" id="IPR036705">
    <property type="entry name" value="Ribosyl_crysJ1_sf"/>
</dbReference>
<comment type="cofactor">
    <cofactor evidence="3">
        <name>Mg(2+)</name>
        <dbReference type="ChEBI" id="CHEBI:18420"/>
    </cofactor>
    <text evidence="3">Binds 2 magnesium ions per subunit.</text>
</comment>
<dbReference type="SUPFAM" id="SSF101478">
    <property type="entry name" value="ADP-ribosylglycohydrolase"/>
    <property type="match status" value="1"/>
</dbReference>
<proteinExistence type="inferred from homology"/>
<dbReference type="Gene3D" id="1.10.4080.10">
    <property type="entry name" value="ADP-ribosylation/Crystallin J1"/>
    <property type="match status" value="1"/>
</dbReference>
<evidence type="ECO:0000256" key="1">
    <source>
        <dbReference type="ARBA" id="ARBA00010702"/>
    </source>
</evidence>
<reference evidence="4 5" key="1">
    <citation type="submission" date="2020-05" db="EMBL/GenBank/DDBJ databases">
        <authorList>
            <person name="Mo P."/>
        </authorList>
    </citation>
    <scope>NUCLEOTIDE SEQUENCE [LARGE SCALE GENOMIC DNA]</scope>
    <source>
        <strain evidence="4 5">Gen01</strain>
    </source>
</reference>
<gene>
    <name evidence="4" type="ORF">HOP40_18935</name>
</gene>
<dbReference type="GO" id="GO:0016787">
    <property type="term" value="F:hydrolase activity"/>
    <property type="evidence" value="ECO:0007669"/>
    <property type="project" value="UniProtKB-KW"/>
</dbReference>
<feature type="binding site" evidence="3">
    <location>
        <position position="43"/>
    </location>
    <ligand>
        <name>Mg(2+)</name>
        <dbReference type="ChEBI" id="CHEBI:18420"/>
        <label>1</label>
    </ligand>
</feature>
<dbReference type="EMBL" id="CP053564">
    <property type="protein sequence ID" value="QJY50739.1"/>
    <property type="molecule type" value="Genomic_DNA"/>
</dbReference>
<evidence type="ECO:0000256" key="3">
    <source>
        <dbReference type="PIRSR" id="PIRSR605502-1"/>
    </source>
</evidence>
<evidence type="ECO:0000313" key="5">
    <source>
        <dbReference type="Proteomes" id="UP000505377"/>
    </source>
</evidence>
<dbReference type="GO" id="GO:0046872">
    <property type="term" value="F:metal ion binding"/>
    <property type="evidence" value="ECO:0007669"/>
    <property type="project" value="UniProtKB-KW"/>
</dbReference>
<protein>
    <submittedName>
        <fullName evidence="4">ADP-ribosylglycohydrolase family protein</fullName>
    </submittedName>
</protein>
<sequence>MPTQSLPRALIVERHGPLVDGFHPGPPDHPLAAGLPAGTVTDDTEQAVLLGRLVVEGRGHVDAADLARRLVAWEDGMRARGSLDLLGPSTRRALAALAEGVPPEESGREGTTNGAAMRIAPVGLAVASDDLDALVDRVVEASALTHGTGVALAGAAAVAAAVSAGIDGAGFAEAVPVAVEAAGRAAARGRWVAAADVGERIAWAVAQVPPERIGTLVGTSLATQESVPAAFAVLAAAGGDPWLACRTAASLGGDTDTIAAMAGAVGGACGGEVPAEAVALVRRINDLDLDALAAALVALR</sequence>
<comment type="similarity">
    <text evidence="1">Belongs to the ADP-ribosylglycohydrolase family.</text>
</comment>
<organism evidence="4 5">
    <name type="scientific">Pseudonocardia broussonetiae</name>
    <dbReference type="NCBI Taxonomy" id="2736640"/>
    <lineage>
        <taxon>Bacteria</taxon>
        <taxon>Bacillati</taxon>
        <taxon>Actinomycetota</taxon>
        <taxon>Actinomycetes</taxon>
        <taxon>Pseudonocardiales</taxon>
        <taxon>Pseudonocardiaceae</taxon>
        <taxon>Pseudonocardia</taxon>
    </lineage>
</organism>
<dbReference type="AlphaFoldDB" id="A0A6M6JVZ6"/>
<keyword evidence="3" id="KW-0460">Magnesium</keyword>
<keyword evidence="5" id="KW-1185">Reference proteome</keyword>
<evidence type="ECO:0000256" key="2">
    <source>
        <dbReference type="ARBA" id="ARBA00022801"/>
    </source>
</evidence>
<accession>A0A6M6JVZ6</accession>
<feature type="binding site" evidence="3">
    <location>
        <position position="257"/>
    </location>
    <ligand>
        <name>Mg(2+)</name>
        <dbReference type="ChEBI" id="CHEBI:18420"/>
        <label>1</label>
    </ligand>
</feature>
<feature type="binding site" evidence="3">
    <location>
        <position position="42"/>
    </location>
    <ligand>
        <name>Mg(2+)</name>
        <dbReference type="ChEBI" id="CHEBI:18420"/>
        <label>1</label>
    </ligand>
</feature>
<feature type="binding site" evidence="3">
    <location>
        <position position="256"/>
    </location>
    <ligand>
        <name>Mg(2+)</name>
        <dbReference type="ChEBI" id="CHEBI:18420"/>
        <label>1</label>
    </ligand>
</feature>
<dbReference type="Pfam" id="PF03747">
    <property type="entry name" value="ADP_ribosyl_GH"/>
    <property type="match status" value="1"/>
</dbReference>